<dbReference type="InterPro" id="IPR012341">
    <property type="entry name" value="6hp_glycosidase-like_sf"/>
</dbReference>
<dbReference type="InterPro" id="IPR035398">
    <property type="entry name" value="Bac_rhamnosid_C"/>
</dbReference>
<evidence type="ECO:0000256" key="3">
    <source>
        <dbReference type="ARBA" id="ARBA00022801"/>
    </source>
</evidence>
<feature type="domain" description="Alpha-L-rhamnosidase C-terminal" evidence="5">
    <location>
        <begin position="114"/>
        <end position="181"/>
    </location>
</feature>
<sequence length="205" mass="22250">MIAVAFGLLSGAAKQQAVKRLVELIEANGKRLDTGFLAVPYLLDVLVDNGYDELAKQVFLQEECPSWLYEVNHGATTIWESWAGIQPDGKVGDLSFNHYAFGCVGDWMIRKIAGLQVKEPGFKEFYIRPNPDLGITAFELSYRSAQGLIEIVLAEGKLTVTVPETTTAYIKLPAETTETALGAGTHSFELRPSADASAVEPATIG</sequence>
<comment type="catalytic activity">
    <reaction evidence="1">
        <text>Hydrolysis of terminal non-reducing alpha-L-rhamnose residues in alpha-L-rhamnosides.</text>
        <dbReference type="EC" id="3.2.1.40"/>
    </reaction>
</comment>
<dbReference type="InterPro" id="IPR035396">
    <property type="entry name" value="Bac_rhamnosid6H"/>
</dbReference>
<feature type="domain" description="Alpha-L-rhamnosidase six-hairpin glycosidase" evidence="4">
    <location>
        <begin position="2"/>
        <end position="112"/>
    </location>
</feature>
<organism evidence="6">
    <name type="scientific">bioreactor metagenome</name>
    <dbReference type="NCBI Taxonomy" id="1076179"/>
    <lineage>
        <taxon>unclassified sequences</taxon>
        <taxon>metagenomes</taxon>
        <taxon>ecological metagenomes</taxon>
    </lineage>
</organism>
<evidence type="ECO:0000259" key="4">
    <source>
        <dbReference type="Pfam" id="PF17389"/>
    </source>
</evidence>
<keyword evidence="3" id="KW-0378">Hydrolase</keyword>
<dbReference type="EC" id="3.2.1.40" evidence="2"/>
<dbReference type="AlphaFoldDB" id="A0A644YWN1"/>
<evidence type="ECO:0000256" key="1">
    <source>
        <dbReference type="ARBA" id="ARBA00001445"/>
    </source>
</evidence>
<dbReference type="InterPro" id="IPR008928">
    <property type="entry name" value="6-hairpin_glycosidase_sf"/>
</dbReference>
<dbReference type="Pfam" id="PF17389">
    <property type="entry name" value="Bac_rhamnosid6H"/>
    <property type="match status" value="1"/>
</dbReference>
<dbReference type="GO" id="GO:0030596">
    <property type="term" value="F:alpha-L-rhamnosidase activity"/>
    <property type="evidence" value="ECO:0007669"/>
    <property type="project" value="UniProtKB-EC"/>
</dbReference>
<dbReference type="PANTHER" id="PTHR33307">
    <property type="entry name" value="ALPHA-RHAMNOSIDASE (EUROFUNG)"/>
    <property type="match status" value="1"/>
</dbReference>
<dbReference type="Pfam" id="PF17390">
    <property type="entry name" value="Bac_rhamnosid_C"/>
    <property type="match status" value="1"/>
</dbReference>
<evidence type="ECO:0000256" key="2">
    <source>
        <dbReference type="ARBA" id="ARBA00012652"/>
    </source>
</evidence>
<dbReference type="Gene3D" id="1.50.10.10">
    <property type="match status" value="1"/>
</dbReference>
<accession>A0A644YWN1</accession>
<name>A0A644YWN1_9ZZZZ</name>
<comment type="caution">
    <text evidence="6">The sequence shown here is derived from an EMBL/GenBank/DDBJ whole genome shotgun (WGS) entry which is preliminary data.</text>
</comment>
<dbReference type="PANTHER" id="PTHR33307:SF6">
    <property type="entry name" value="ALPHA-RHAMNOSIDASE (EUROFUNG)-RELATED"/>
    <property type="match status" value="1"/>
</dbReference>
<gene>
    <name evidence="6" type="ORF">SDC9_79274</name>
</gene>
<dbReference type="GO" id="GO:0005975">
    <property type="term" value="P:carbohydrate metabolic process"/>
    <property type="evidence" value="ECO:0007669"/>
    <property type="project" value="InterPro"/>
</dbReference>
<evidence type="ECO:0000259" key="5">
    <source>
        <dbReference type="Pfam" id="PF17390"/>
    </source>
</evidence>
<proteinExistence type="predicted"/>
<dbReference type="InterPro" id="IPR016007">
    <property type="entry name" value="Alpha_rhamnosid"/>
</dbReference>
<dbReference type="SUPFAM" id="SSF48208">
    <property type="entry name" value="Six-hairpin glycosidases"/>
    <property type="match status" value="1"/>
</dbReference>
<reference evidence="6" key="1">
    <citation type="submission" date="2019-08" db="EMBL/GenBank/DDBJ databases">
        <authorList>
            <person name="Kucharzyk K."/>
            <person name="Murdoch R.W."/>
            <person name="Higgins S."/>
            <person name="Loffler F."/>
        </authorList>
    </citation>
    <scope>NUCLEOTIDE SEQUENCE</scope>
</reference>
<evidence type="ECO:0000313" key="6">
    <source>
        <dbReference type="EMBL" id="MPM32709.1"/>
    </source>
</evidence>
<dbReference type="EMBL" id="VSSQ01006444">
    <property type="protein sequence ID" value="MPM32709.1"/>
    <property type="molecule type" value="Genomic_DNA"/>
</dbReference>
<dbReference type="Gene3D" id="2.60.420.10">
    <property type="entry name" value="Maltose phosphorylase, domain 3"/>
    <property type="match status" value="1"/>
</dbReference>
<protein>
    <recommendedName>
        <fullName evidence="2">alpha-L-rhamnosidase</fullName>
        <ecNumber evidence="2">3.2.1.40</ecNumber>
    </recommendedName>
</protein>